<dbReference type="Proteomes" id="UP001163036">
    <property type="component" value="Plasmid pVP-16-VB00198-1"/>
</dbReference>
<geneLocation type="plasmid" evidence="1 2">
    <name>pVP-16-VB00198-1</name>
</geneLocation>
<dbReference type="AlphaFoldDB" id="A0A8H9N914"/>
<organism evidence="1 2">
    <name type="scientific">Vibrio parahaemolyticus</name>
    <dbReference type="NCBI Taxonomy" id="670"/>
    <lineage>
        <taxon>Bacteria</taxon>
        <taxon>Pseudomonadati</taxon>
        <taxon>Pseudomonadota</taxon>
        <taxon>Gammaproteobacteria</taxon>
        <taxon>Vibrionales</taxon>
        <taxon>Vibrionaceae</taxon>
        <taxon>Vibrio</taxon>
    </lineage>
</organism>
<evidence type="ECO:0000313" key="2">
    <source>
        <dbReference type="Proteomes" id="UP001163036"/>
    </source>
</evidence>
<reference evidence="1" key="1">
    <citation type="submission" date="2022-05" db="EMBL/GenBank/DDBJ databases">
        <title>Megaplasmid of Vibrio parahaemolyticus.</title>
        <authorList>
            <person name="Strauch E."/>
            <person name="Borowiak M."/>
        </authorList>
    </citation>
    <scope>NUCLEOTIDE SEQUENCE</scope>
    <source>
        <strain evidence="1">16-VB00198</strain>
        <plasmid evidence="1">pVP-16-VB00198-1</plasmid>
    </source>
</reference>
<sequence length="159" mass="18390">MNSKQLFKTEYEVSFDDNESFQVRLNLYKPNPEKPGLLTLDRVLTNAEVEEQILNALRQIKLTDKNNEVMNAYQCAEYVMYDKYQDEFKADALFPYHNSHIVVSCGHGHNEGQQISILARDKKSGDYKHFCSIKYFIGLQDVSKISLALNEAFHNGLFN</sequence>
<dbReference type="RefSeq" id="WP_054389011.1">
    <property type="nucleotide sequence ID" value="NZ_CP062152.1"/>
</dbReference>
<accession>A0A8H9N914</accession>
<name>A0A8H9N914_VIBPH</name>
<dbReference type="EMBL" id="CP097357">
    <property type="protein sequence ID" value="UYV29737.1"/>
    <property type="molecule type" value="Genomic_DNA"/>
</dbReference>
<protein>
    <submittedName>
        <fullName evidence="1">Uncharacterized protein</fullName>
    </submittedName>
</protein>
<proteinExistence type="predicted"/>
<keyword evidence="1" id="KW-0614">Plasmid</keyword>
<evidence type="ECO:0000313" key="1">
    <source>
        <dbReference type="EMBL" id="UYV29737.1"/>
    </source>
</evidence>
<gene>
    <name evidence="1" type="ORF">M5598_27545</name>
</gene>